<evidence type="ECO:0000313" key="2">
    <source>
        <dbReference type="EMBL" id="TVU14552.1"/>
    </source>
</evidence>
<name>A0A5J9TT62_9POAL</name>
<evidence type="ECO:0000256" key="1">
    <source>
        <dbReference type="SAM" id="MobiDB-lite"/>
    </source>
</evidence>
<reference evidence="2 3" key="1">
    <citation type="journal article" date="2019" name="Sci. Rep.">
        <title>A high-quality genome of Eragrostis curvula grass provides insights into Poaceae evolution and supports new strategies to enhance forage quality.</title>
        <authorList>
            <person name="Carballo J."/>
            <person name="Santos B.A.C.M."/>
            <person name="Zappacosta D."/>
            <person name="Garbus I."/>
            <person name="Selva J.P."/>
            <person name="Gallo C.A."/>
            <person name="Diaz A."/>
            <person name="Albertini E."/>
            <person name="Caccamo M."/>
            <person name="Echenique V."/>
        </authorList>
    </citation>
    <scope>NUCLEOTIDE SEQUENCE [LARGE SCALE GENOMIC DNA]</scope>
    <source>
        <strain evidence="3">cv. Victoria</strain>
        <tissue evidence="2">Leaf</tissue>
    </source>
</reference>
<protein>
    <submittedName>
        <fullName evidence="2">Uncharacterized protein</fullName>
    </submittedName>
</protein>
<feature type="region of interest" description="Disordered" evidence="1">
    <location>
        <begin position="83"/>
        <end position="129"/>
    </location>
</feature>
<gene>
    <name evidence="2" type="ORF">EJB05_38027</name>
</gene>
<proteinExistence type="predicted"/>
<organism evidence="2 3">
    <name type="scientific">Eragrostis curvula</name>
    <name type="common">weeping love grass</name>
    <dbReference type="NCBI Taxonomy" id="38414"/>
    <lineage>
        <taxon>Eukaryota</taxon>
        <taxon>Viridiplantae</taxon>
        <taxon>Streptophyta</taxon>
        <taxon>Embryophyta</taxon>
        <taxon>Tracheophyta</taxon>
        <taxon>Spermatophyta</taxon>
        <taxon>Magnoliopsida</taxon>
        <taxon>Liliopsida</taxon>
        <taxon>Poales</taxon>
        <taxon>Poaceae</taxon>
        <taxon>PACMAD clade</taxon>
        <taxon>Chloridoideae</taxon>
        <taxon>Eragrostideae</taxon>
        <taxon>Eragrostidinae</taxon>
        <taxon>Eragrostis</taxon>
    </lineage>
</organism>
<dbReference type="EMBL" id="RWGY01000031">
    <property type="protein sequence ID" value="TVU14552.1"/>
    <property type="molecule type" value="Genomic_DNA"/>
</dbReference>
<dbReference type="AlphaFoldDB" id="A0A5J9TT62"/>
<dbReference type="Gramene" id="TVU14552">
    <property type="protein sequence ID" value="TVU14552"/>
    <property type="gene ID" value="EJB05_38027"/>
</dbReference>
<evidence type="ECO:0000313" key="3">
    <source>
        <dbReference type="Proteomes" id="UP000324897"/>
    </source>
</evidence>
<keyword evidence="3" id="KW-1185">Reference proteome</keyword>
<comment type="caution">
    <text evidence="2">The sequence shown here is derived from an EMBL/GenBank/DDBJ whole genome shotgun (WGS) entry which is preliminary data.</text>
</comment>
<accession>A0A5J9TT62</accession>
<dbReference type="Proteomes" id="UP000324897">
    <property type="component" value="Unassembled WGS sequence"/>
</dbReference>
<feature type="non-terminal residue" evidence="2">
    <location>
        <position position="1"/>
    </location>
</feature>
<dbReference type="OrthoDB" id="673148at2759"/>
<sequence length="227" mass="24902">MESSSRYQHMCQKYVRLVARASECEETYRVLDKFWLELGKKIDDILQKQTSIDASMMEPDVQDLMISLSSITNGAGQENCIQKSSKATTKESKKGQKNKVQSRNCIEKGLRKKQKVQAEQPSKPYPLSDASVQSGNALFQGLEAPPNTVLVGSQVPAYRTCRGINLSNSTGPINYEGMHSGLSLTFTPELGFATYHTSQAPSNSQHNQANDNGVIGQAAAFSFARSS</sequence>